<protein>
    <recommendedName>
        <fullName evidence="6">Copper-containing nitrite reductase</fullName>
        <ecNumber evidence="5">1.7.2.1</ecNumber>
    </recommendedName>
</protein>
<evidence type="ECO:0000256" key="12">
    <source>
        <dbReference type="SAM" id="MobiDB-lite"/>
    </source>
</evidence>
<name>A0ABY2RL87_9NOCA</name>
<evidence type="ECO:0000313" key="16">
    <source>
        <dbReference type="Proteomes" id="UP000305109"/>
    </source>
</evidence>
<evidence type="ECO:0000256" key="1">
    <source>
        <dbReference type="ARBA" id="ARBA00001960"/>
    </source>
</evidence>
<evidence type="ECO:0000256" key="5">
    <source>
        <dbReference type="ARBA" id="ARBA00011882"/>
    </source>
</evidence>
<dbReference type="InterPro" id="IPR011706">
    <property type="entry name" value="Cu-oxidase_C"/>
</dbReference>
<dbReference type="SUPFAM" id="SSF49503">
    <property type="entry name" value="Cupredoxins"/>
    <property type="match status" value="2"/>
</dbReference>
<gene>
    <name evidence="15" type="ORF">FCG67_10775</name>
</gene>
<evidence type="ECO:0000313" key="15">
    <source>
        <dbReference type="EMBL" id="TJZ78506.1"/>
    </source>
</evidence>
<feature type="region of interest" description="Disordered" evidence="12">
    <location>
        <begin position="43"/>
        <end position="82"/>
    </location>
</feature>
<dbReference type="InterPro" id="IPR045087">
    <property type="entry name" value="Cu-oxidase_fam"/>
</dbReference>
<evidence type="ECO:0000256" key="7">
    <source>
        <dbReference type="ARBA" id="ARBA00022723"/>
    </source>
</evidence>
<dbReference type="PANTHER" id="PTHR11709:SF394">
    <property type="entry name" value="FI03373P-RELATED"/>
    <property type="match status" value="1"/>
</dbReference>
<evidence type="ECO:0000256" key="6">
    <source>
        <dbReference type="ARBA" id="ARBA00017290"/>
    </source>
</evidence>
<dbReference type="CDD" id="cd11024">
    <property type="entry name" value="CuRO_1_2DMCO_NIR_like"/>
    <property type="match status" value="1"/>
</dbReference>
<proteinExistence type="inferred from homology"/>
<evidence type="ECO:0000256" key="2">
    <source>
        <dbReference type="ARBA" id="ARBA00001973"/>
    </source>
</evidence>
<evidence type="ECO:0000259" key="13">
    <source>
        <dbReference type="Pfam" id="PF07731"/>
    </source>
</evidence>
<comment type="subunit">
    <text evidence="4">Homotrimer.</text>
</comment>
<dbReference type="Gene3D" id="2.60.40.420">
    <property type="entry name" value="Cupredoxins - blue copper proteins"/>
    <property type="match status" value="2"/>
</dbReference>
<evidence type="ECO:0000256" key="11">
    <source>
        <dbReference type="ARBA" id="ARBA00049340"/>
    </source>
</evidence>
<dbReference type="InterPro" id="IPR006311">
    <property type="entry name" value="TAT_signal"/>
</dbReference>
<dbReference type="Pfam" id="PF07731">
    <property type="entry name" value="Cu-oxidase_2"/>
    <property type="match status" value="1"/>
</dbReference>
<comment type="catalytic activity">
    <reaction evidence="11">
        <text>nitric oxide + Fe(III)-[cytochrome c] + H2O = Fe(II)-[cytochrome c] + nitrite + 2 H(+)</text>
        <dbReference type="Rhea" id="RHEA:15233"/>
        <dbReference type="Rhea" id="RHEA-COMP:10350"/>
        <dbReference type="Rhea" id="RHEA-COMP:14399"/>
        <dbReference type="ChEBI" id="CHEBI:15377"/>
        <dbReference type="ChEBI" id="CHEBI:15378"/>
        <dbReference type="ChEBI" id="CHEBI:16301"/>
        <dbReference type="ChEBI" id="CHEBI:16480"/>
        <dbReference type="ChEBI" id="CHEBI:29033"/>
        <dbReference type="ChEBI" id="CHEBI:29034"/>
        <dbReference type="EC" id="1.7.2.1"/>
    </reaction>
</comment>
<dbReference type="EMBL" id="SUMD01000004">
    <property type="protein sequence ID" value="TJZ78506.1"/>
    <property type="molecule type" value="Genomic_DNA"/>
</dbReference>
<feature type="compositionally biased region" description="Low complexity" evidence="12">
    <location>
        <begin position="43"/>
        <end position="54"/>
    </location>
</feature>
<dbReference type="InterPro" id="IPR001287">
    <property type="entry name" value="NO2-reductase_Cu"/>
</dbReference>
<sequence length="373" mass="40676">MRNNARATPDAPIEGDSAGAPSRRQLLIGGALAGSAGLLLGAGKQPQASASPHPGGHGSGAAEGQAHGTAAAGHGGGESGATFRLGQQVDHEANGFHPTAMLRDFDYGTTSVLPDGRTLREWEIFASDEEIEIAPGVHFPAWTFNSRVPGPALRCREGERLRVRFTNGSEHPHTMHFHGIHPAEMDGIPGVGRGIIEPGASFTYEFDATPFGVHLYHCHVSPLAEHIARGMYGTFIIDPAQGRPPADEMVMVMHGYNTTFDGEGNQLYAVNGIPFHYMHEPVQVKRGELVRIYLVNILEYDPINSFHVHGNFFDYFPTGTRLEPAEFTDTIIQGQGQRGICEMRFPHPGRYMFHAHKTEFADLGWMGFFEVTE</sequence>
<dbReference type="EC" id="1.7.2.1" evidence="5"/>
<reference evidence="15 16" key="1">
    <citation type="submission" date="2019-04" db="EMBL/GenBank/DDBJ databases">
        <title>Rhodococcus oryzae sp. nov., a novel actinomycete isolated from rhizosphere soil of rice (Oryza sativa L.).</title>
        <authorList>
            <person name="Li C."/>
        </authorList>
    </citation>
    <scope>NUCLEOTIDE SEQUENCE [LARGE SCALE GENOMIC DNA]</scope>
    <source>
        <strain evidence="15 16">NEAU-CX67</strain>
    </source>
</reference>
<comment type="similarity">
    <text evidence="3">Belongs to the multicopper oxidase family.</text>
</comment>
<dbReference type="InterPro" id="IPR011707">
    <property type="entry name" value="Cu-oxidase-like_N"/>
</dbReference>
<feature type="region of interest" description="Disordered" evidence="12">
    <location>
        <begin position="1"/>
        <end position="22"/>
    </location>
</feature>
<evidence type="ECO:0000256" key="3">
    <source>
        <dbReference type="ARBA" id="ARBA00010609"/>
    </source>
</evidence>
<dbReference type="PRINTS" id="PR00695">
    <property type="entry name" value="CUNO2RDTASE"/>
</dbReference>
<keyword evidence="9" id="KW-0560">Oxidoreductase</keyword>
<feature type="compositionally biased region" description="Low complexity" evidence="12">
    <location>
        <begin position="62"/>
        <end position="72"/>
    </location>
</feature>
<evidence type="ECO:0000259" key="14">
    <source>
        <dbReference type="Pfam" id="PF07732"/>
    </source>
</evidence>
<dbReference type="Pfam" id="PF07732">
    <property type="entry name" value="Cu-oxidase_3"/>
    <property type="match status" value="1"/>
</dbReference>
<feature type="domain" description="Plastocyanin-like" evidence="13">
    <location>
        <begin position="262"/>
        <end position="372"/>
    </location>
</feature>
<dbReference type="RefSeq" id="WP_136909636.1">
    <property type="nucleotide sequence ID" value="NZ_SUMD01000004.1"/>
</dbReference>
<comment type="caution">
    <text evidence="15">The sequence shown here is derived from an EMBL/GenBank/DDBJ whole genome shotgun (WGS) entry which is preliminary data.</text>
</comment>
<feature type="domain" description="Plastocyanin-like" evidence="14">
    <location>
        <begin position="129"/>
        <end position="240"/>
    </location>
</feature>
<keyword evidence="16" id="KW-1185">Reference proteome</keyword>
<evidence type="ECO:0000256" key="9">
    <source>
        <dbReference type="ARBA" id="ARBA00023002"/>
    </source>
</evidence>
<dbReference type="InterPro" id="IPR008972">
    <property type="entry name" value="Cupredoxin"/>
</dbReference>
<organism evidence="15 16">
    <name type="scientific">Rhodococcus oryzae</name>
    <dbReference type="NCBI Taxonomy" id="2571143"/>
    <lineage>
        <taxon>Bacteria</taxon>
        <taxon>Bacillati</taxon>
        <taxon>Actinomycetota</taxon>
        <taxon>Actinomycetes</taxon>
        <taxon>Mycobacteriales</taxon>
        <taxon>Nocardiaceae</taxon>
        <taxon>Rhodococcus</taxon>
    </lineage>
</organism>
<dbReference type="PROSITE" id="PS51318">
    <property type="entry name" value="TAT"/>
    <property type="match status" value="1"/>
</dbReference>
<keyword evidence="8" id="KW-0677">Repeat</keyword>
<evidence type="ECO:0000256" key="8">
    <source>
        <dbReference type="ARBA" id="ARBA00022737"/>
    </source>
</evidence>
<accession>A0ABY2RL87</accession>
<comment type="cofactor">
    <cofactor evidence="2">
        <name>Cu(2+)</name>
        <dbReference type="ChEBI" id="CHEBI:29036"/>
    </cofactor>
</comment>
<evidence type="ECO:0000256" key="10">
    <source>
        <dbReference type="ARBA" id="ARBA00023008"/>
    </source>
</evidence>
<dbReference type="Proteomes" id="UP000305109">
    <property type="component" value="Unassembled WGS sequence"/>
</dbReference>
<comment type="cofactor">
    <cofactor evidence="1">
        <name>Cu(+)</name>
        <dbReference type="ChEBI" id="CHEBI:49552"/>
    </cofactor>
</comment>
<dbReference type="PANTHER" id="PTHR11709">
    <property type="entry name" value="MULTI-COPPER OXIDASE"/>
    <property type="match status" value="1"/>
</dbReference>
<keyword evidence="7" id="KW-0479">Metal-binding</keyword>
<evidence type="ECO:0000256" key="4">
    <source>
        <dbReference type="ARBA" id="ARBA00011233"/>
    </source>
</evidence>
<keyword evidence="10" id="KW-0186">Copper</keyword>